<keyword evidence="1" id="KW-1133">Transmembrane helix</keyword>
<evidence type="ECO:0000313" key="3">
    <source>
        <dbReference type="Proteomes" id="UP001275440"/>
    </source>
</evidence>
<proteinExistence type="predicted"/>
<keyword evidence="1" id="KW-0812">Transmembrane</keyword>
<name>A0ABU3WR40_9NOCA</name>
<dbReference type="EMBL" id="WBMO01000001">
    <property type="protein sequence ID" value="MDV2476469.1"/>
    <property type="molecule type" value="Genomic_DNA"/>
</dbReference>
<evidence type="ECO:0000313" key="2">
    <source>
        <dbReference type="EMBL" id="MDV2476469.1"/>
    </source>
</evidence>
<comment type="caution">
    <text evidence="2">The sequence shown here is derived from an EMBL/GenBank/DDBJ whole genome shotgun (WGS) entry which is preliminary data.</text>
</comment>
<dbReference type="Proteomes" id="UP001275440">
    <property type="component" value="Unassembled WGS sequence"/>
</dbReference>
<gene>
    <name evidence="2" type="ORF">F8M49_16105</name>
</gene>
<organism evidence="2 3">
    <name type="scientific">Rhodococcus zopfii</name>
    <dbReference type="NCBI Taxonomy" id="43772"/>
    <lineage>
        <taxon>Bacteria</taxon>
        <taxon>Bacillati</taxon>
        <taxon>Actinomycetota</taxon>
        <taxon>Actinomycetes</taxon>
        <taxon>Mycobacteriales</taxon>
        <taxon>Nocardiaceae</taxon>
        <taxon>Rhodococcus</taxon>
    </lineage>
</organism>
<feature type="transmembrane region" description="Helical" evidence="1">
    <location>
        <begin position="7"/>
        <end position="30"/>
    </location>
</feature>
<feature type="transmembrane region" description="Helical" evidence="1">
    <location>
        <begin position="36"/>
        <end position="57"/>
    </location>
</feature>
<accession>A0ABU3WR40</accession>
<sequence length="89" mass="9256">MSLRDQIGLLVPGAHTAMWVGATYLLIAAAVPGHELVVLGLGSLATAAAGGVVLRLAHPSQYAELRHMLERVLGVQDRPATVEGQPTHG</sequence>
<keyword evidence="1" id="KW-0472">Membrane</keyword>
<reference evidence="2 3" key="1">
    <citation type="submission" date="2019-10" db="EMBL/GenBank/DDBJ databases">
        <title>Draft Genome Assembly of Rhodococcus zopfii DSM44189.</title>
        <authorList>
            <person name="Sutton J.M."/>
            <person name="Akob D.M."/>
            <person name="Bushman T.J."/>
        </authorList>
    </citation>
    <scope>NUCLEOTIDE SEQUENCE [LARGE SCALE GENOMIC DNA]</scope>
    <source>
        <strain evidence="2 3">DSM 44189</strain>
    </source>
</reference>
<keyword evidence="3" id="KW-1185">Reference proteome</keyword>
<protein>
    <submittedName>
        <fullName evidence="2">Uncharacterized protein</fullName>
    </submittedName>
</protein>
<evidence type="ECO:0000256" key="1">
    <source>
        <dbReference type="SAM" id="Phobius"/>
    </source>
</evidence>